<proteinExistence type="predicted"/>
<name>A0A660HMF5_ZIZJU</name>
<evidence type="ECO:0000313" key="1">
    <source>
        <dbReference type="EMBL" id="AYJ01213.1"/>
    </source>
</evidence>
<sequence length="459" mass="55214">MEKLTTSELKQKNFYETKNQIFKDLINEFLTNKDINDLRYKIFKQDYEIINEKTNKLNFEIKKVKNGFFYSFIKPFIYKLSKKVYFPISLSIEDSEQESFFIFNQFLNDYVLKNKKYNLSFFRRKLTQGLSDFIQKYLGIKDKNKFSVNESIKRNFQILNYQQQDEILLSISLNNNFSNPIKLFNQETKFQDLKEKIEFVKLSKNQEKVLTKYYQLDRKFDDMNINYLSNQEIADSLNKESELNNDVQRFDIESIKNYKKHAIKKLAKLFFKKTITKEITSNLFHTYEINSSLEPMIIVNNKEIKDLNKIIEADKKYSKDKIFVTNYLKTNKKLISMTNLNSKTKEEKIFYPNTPIIKTINLYNIKNNKLIKTIEFTKDKQINFTKEFKNNELIKIIQYSFNPNIIKETIIPNKKFLKPKNELIEEFIYIIDKNTKKEKLIRIDFIDIKTKKVITSKKI</sequence>
<accession>A0A660HMF5</accession>
<organism evidence="1 2">
    <name type="scientific">Ziziphus jujuba witches'-broom phytoplasma</name>
    <dbReference type="NCBI Taxonomy" id="135727"/>
    <lineage>
        <taxon>Bacteria</taxon>
        <taxon>Bacillati</taxon>
        <taxon>Mycoplasmatota</taxon>
        <taxon>Mollicutes</taxon>
        <taxon>Acholeplasmatales</taxon>
        <taxon>Acholeplasmataceae</taxon>
        <taxon>Candidatus Phytoplasma</taxon>
        <taxon>16SrV (Elm yellows group)</taxon>
    </lineage>
</organism>
<keyword evidence="2" id="KW-1185">Reference proteome</keyword>
<evidence type="ECO:0000313" key="2">
    <source>
        <dbReference type="Proteomes" id="UP000272462"/>
    </source>
</evidence>
<reference evidence="1 2" key="1">
    <citation type="journal article" date="2018" name="BMC Genomics">
        <title>Comparative genome analysis of jujube witches'-broom Phytoplasma, an obligate pathogen that causes jujube witches'-broom disease.</title>
        <authorList>
            <person name="Wang J."/>
            <person name="Song L."/>
            <person name="Jiao Q."/>
            <person name="Yang S."/>
            <person name="Gao R."/>
            <person name="Lu X."/>
            <person name="Zhou G."/>
        </authorList>
    </citation>
    <scope>NUCLEOTIDE SEQUENCE [LARGE SCALE GENOMIC DNA]</scope>
    <source>
        <strain evidence="1">Jwb-nky</strain>
    </source>
</reference>
<gene>
    <name evidence="1" type="ORF">CWO85_01580</name>
</gene>
<dbReference type="EMBL" id="CP025121">
    <property type="protein sequence ID" value="AYJ01213.1"/>
    <property type="molecule type" value="Genomic_DNA"/>
</dbReference>
<protein>
    <submittedName>
        <fullName evidence="1">Uncharacterized protein</fullName>
    </submittedName>
</protein>
<dbReference type="RefSeq" id="WP_121463940.1">
    <property type="nucleotide sequence ID" value="NZ_CP025121.1"/>
</dbReference>
<dbReference type="KEGG" id="pzi:CWO85_01580"/>
<dbReference type="AlphaFoldDB" id="A0A660HMF5"/>
<dbReference type="Proteomes" id="UP000272462">
    <property type="component" value="Chromosome"/>
</dbReference>